<dbReference type="AlphaFoldDB" id="A0A7G7X6V9"/>
<reference evidence="2" key="1">
    <citation type="journal article" date="2020" name="Microbiol. Resour. Announc.">
        <title>Complete genome sequences of four natural Pseudomonas isolates that catabolize a wide range of aromatic compounds relevant to lignin valorization.</title>
        <authorList>
            <person name="Hatmaker E.A."/>
            <person name="Presley G."/>
            <person name="Cannon O."/>
            <person name="Guss A.M."/>
            <person name="Elkins J.G."/>
        </authorList>
    </citation>
    <scope>NUCLEOTIDE SEQUENCE [LARGE SCALE GENOMIC DNA]</scope>
    <source>
        <strain evidence="2">H1F5C</strain>
    </source>
</reference>
<organism evidence="1 2">
    <name type="scientific">Pseudomonas protegens</name>
    <dbReference type="NCBI Taxonomy" id="380021"/>
    <lineage>
        <taxon>Bacteria</taxon>
        <taxon>Pseudomonadati</taxon>
        <taxon>Pseudomonadota</taxon>
        <taxon>Gammaproteobacteria</taxon>
        <taxon>Pseudomonadales</taxon>
        <taxon>Pseudomonadaceae</taxon>
        <taxon>Pseudomonas</taxon>
    </lineage>
</organism>
<sequence>MMPIFLPHSVLDELEGAAIPALPVMAAKGRERLRALRDRAIAEGAHVLLLAWPTLEWVLLAVEVPAGVMIEDAQQLIPNLLANPIALEHMRSESRKGQHLSWLSLTRPVTALH</sequence>
<name>A0A7G7X6V9_9PSED</name>
<evidence type="ECO:0000313" key="2">
    <source>
        <dbReference type="Proteomes" id="UP000515277"/>
    </source>
</evidence>
<evidence type="ECO:0000313" key="1">
    <source>
        <dbReference type="EMBL" id="QNH75704.1"/>
    </source>
</evidence>
<proteinExistence type="predicted"/>
<gene>
    <name evidence="1" type="ORF">GGI48_20620</name>
</gene>
<dbReference type="RefSeq" id="WP_179599834.1">
    <property type="nucleotide sequence ID" value="NZ_CP060201.1"/>
</dbReference>
<dbReference type="EMBL" id="CP060201">
    <property type="protein sequence ID" value="QNH75704.1"/>
    <property type="molecule type" value="Genomic_DNA"/>
</dbReference>
<accession>A0A7G7X6V9</accession>
<protein>
    <submittedName>
        <fullName evidence="1">Uncharacterized protein</fullName>
    </submittedName>
</protein>
<dbReference type="Proteomes" id="UP000515277">
    <property type="component" value="Chromosome"/>
</dbReference>